<accession>A0A4Z0H490</accession>
<gene>
    <name evidence="1" type="ORF">E4663_09660</name>
</gene>
<dbReference type="AlphaFoldDB" id="A0A4Z0H490"/>
<evidence type="ECO:0000313" key="2">
    <source>
        <dbReference type="Proteomes" id="UP000297982"/>
    </source>
</evidence>
<name>A0A4Z0H490_9BACI</name>
<dbReference type="EMBL" id="SRJC01000001">
    <property type="protein sequence ID" value="TGB05233.1"/>
    <property type="molecule type" value="Genomic_DNA"/>
</dbReference>
<reference evidence="1 2" key="1">
    <citation type="journal article" date="2003" name="Int. J. Syst. Evol. Microbiol.">
        <title>Halobacillus salinus sp. nov., isolated from a salt lake on the coast of the East Sea in Korea.</title>
        <authorList>
            <person name="Yoon J.H."/>
            <person name="Kang K.H."/>
            <person name="Park Y.H."/>
        </authorList>
    </citation>
    <scope>NUCLEOTIDE SEQUENCE [LARGE SCALE GENOMIC DNA]</scope>
    <source>
        <strain evidence="1 2">HSL-3</strain>
    </source>
</reference>
<sequence>MMVTVEPCFHWVGYHITTALLQEGVEVIGIDPLSSDLSEHLYLFVGRNSNFQHFYDKQDKEQHVHGEEGEVFLHYYAGEITVEQGDQVLSRISMPCIYGEWMSAPDDSIQSEDDLMQWVMEREATYIGDLLCQSLPPVLSKYFPRDPSGRDEEKVRRNVREVWRTMQKVNAIDLRGF</sequence>
<proteinExistence type="predicted"/>
<dbReference type="STRING" id="192814.GCA_900166575_02315"/>
<evidence type="ECO:0000313" key="1">
    <source>
        <dbReference type="EMBL" id="TGB05233.1"/>
    </source>
</evidence>
<dbReference type="OrthoDB" id="2971044at2"/>
<dbReference type="Proteomes" id="UP000297982">
    <property type="component" value="Unassembled WGS sequence"/>
</dbReference>
<keyword evidence="2" id="KW-1185">Reference proteome</keyword>
<organism evidence="1 2">
    <name type="scientific">Halobacillus salinus</name>
    <dbReference type="NCBI Taxonomy" id="192814"/>
    <lineage>
        <taxon>Bacteria</taxon>
        <taxon>Bacillati</taxon>
        <taxon>Bacillota</taxon>
        <taxon>Bacilli</taxon>
        <taxon>Bacillales</taxon>
        <taxon>Bacillaceae</taxon>
        <taxon>Halobacillus</taxon>
    </lineage>
</organism>
<comment type="caution">
    <text evidence="1">The sequence shown here is derived from an EMBL/GenBank/DDBJ whole genome shotgun (WGS) entry which is preliminary data.</text>
</comment>
<dbReference type="RefSeq" id="WP_079480642.1">
    <property type="nucleotide sequence ID" value="NZ_FVYZ01000004.1"/>
</dbReference>
<protein>
    <submittedName>
        <fullName evidence="1">Uncharacterized protein</fullName>
    </submittedName>
</protein>